<proteinExistence type="predicted"/>
<evidence type="ECO:0000256" key="1">
    <source>
        <dbReference type="ARBA" id="ARBA00022527"/>
    </source>
</evidence>
<reference evidence="4 5" key="1">
    <citation type="submission" date="2018-06" db="EMBL/GenBank/DDBJ databases">
        <title>Complete genome of Desulfovibrio marinus P48SEP.</title>
        <authorList>
            <person name="Crispim J.S."/>
            <person name="Vidigal P.M.P."/>
            <person name="Silva L.C.F."/>
            <person name="Araujo L.C."/>
            <person name="Laguardia C.N."/>
            <person name="Dias R.S."/>
            <person name="Sousa M.P."/>
            <person name="Paula S.O."/>
            <person name="Silva C."/>
        </authorList>
    </citation>
    <scope>NUCLEOTIDE SEQUENCE [LARGE SCALE GENOMIC DNA]</scope>
    <source>
        <strain evidence="4 5">P48SEP</strain>
    </source>
</reference>
<keyword evidence="1" id="KW-0808">Transferase</keyword>
<dbReference type="CDD" id="cd16936">
    <property type="entry name" value="HATPase_RsbW-like"/>
    <property type="match status" value="1"/>
</dbReference>
<evidence type="ECO:0000313" key="6">
    <source>
        <dbReference type="Proteomes" id="UP000503251"/>
    </source>
</evidence>
<organism evidence="4 5">
    <name type="scientific">Oceanidesulfovibrio marinus</name>
    <dbReference type="NCBI Taxonomy" id="370038"/>
    <lineage>
        <taxon>Bacteria</taxon>
        <taxon>Pseudomonadati</taxon>
        <taxon>Thermodesulfobacteriota</taxon>
        <taxon>Desulfovibrionia</taxon>
        <taxon>Desulfovibrionales</taxon>
        <taxon>Desulfovibrionaceae</taxon>
        <taxon>Oceanidesulfovibrio</taxon>
    </lineage>
</organism>
<dbReference type="Pfam" id="PF13581">
    <property type="entry name" value="HATPase_c_2"/>
    <property type="match status" value="1"/>
</dbReference>
<dbReference type="InterPro" id="IPR036890">
    <property type="entry name" value="HATPase_C_sf"/>
</dbReference>
<name>A0A6P1ZLQ2_9BACT</name>
<keyword evidence="1" id="KW-0418">Kinase</keyword>
<keyword evidence="4" id="KW-0547">Nucleotide-binding</keyword>
<evidence type="ECO:0000259" key="2">
    <source>
        <dbReference type="Pfam" id="PF13581"/>
    </source>
</evidence>
<dbReference type="EMBL" id="CP039543">
    <property type="protein sequence ID" value="QJT08838.1"/>
    <property type="molecule type" value="Genomic_DNA"/>
</dbReference>
<gene>
    <name evidence="4" type="ORF">DQK91_02110</name>
    <name evidence="3" type="ORF">E8L03_07810</name>
</gene>
<dbReference type="PANTHER" id="PTHR35526:SF3">
    <property type="entry name" value="ANTI-SIGMA-F FACTOR RSBW"/>
    <property type="match status" value="1"/>
</dbReference>
<dbReference type="InterPro" id="IPR050267">
    <property type="entry name" value="Anti-sigma-factor_SerPK"/>
</dbReference>
<evidence type="ECO:0000313" key="3">
    <source>
        <dbReference type="EMBL" id="QJT08838.1"/>
    </source>
</evidence>
<dbReference type="AlphaFoldDB" id="A0A6P1ZLQ2"/>
<dbReference type="SUPFAM" id="SSF55874">
    <property type="entry name" value="ATPase domain of HSP90 chaperone/DNA topoisomerase II/histidine kinase"/>
    <property type="match status" value="1"/>
</dbReference>
<evidence type="ECO:0000313" key="4">
    <source>
        <dbReference type="EMBL" id="TVM36736.1"/>
    </source>
</evidence>
<dbReference type="Gene3D" id="3.30.565.10">
    <property type="entry name" value="Histidine kinase-like ATPase, C-terminal domain"/>
    <property type="match status" value="1"/>
</dbReference>
<keyword evidence="6" id="KW-1185">Reference proteome</keyword>
<dbReference type="PANTHER" id="PTHR35526">
    <property type="entry name" value="ANTI-SIGMA-F FACTOR RSBW-RELATED"/>
    <property type="match status" value="1"/>
</dbReference>
<dbReference type="GO" id="GO:0005524">
    <property type="term" value="F:ATP binding"/>
    <property type="evidence" value="ECO:0007669"/>
    <property type="project" value="UniProtKB-KW"/>
</dbReference>
<keyword evidence="4" id="KW-0067">ATP-binding</keyword>
<evidence type="ECO:0000313" key="5">
    <source>
        <dbReference type="Proteomes" id="UP000434052"/>
    </source>
</evidence>
<reference evidence="3 6" key="2">
    <citation type="submission" date="2019-04" db="EMBL/GenBank/DDBJ databases">
        <title>Isolation and culture of sulfate reducing bacteria from the cold seep of the South China Sea.</title>
        <authorList>
            <person name="Sun C."/>
            <person name="Liu R."/>
        </authorList>
    </citation>
    <scope>NUCLEOTIDE SEQUENCE [LARGE SCALE GENOMIC DNA]</scope>
    <source>
        <strain evidence="3 6">CS1</strain>
    </source>
</reference>
<accession>A0A6P1ZLQ2</accession>
<dbReference type="GO" id="GO:0004674">
    <property type="term" value="F:protein serine/threonine kinase activity"/>
    <property type="evidence" value="ECO:0007669"/>
    <property type="project" value="UniProtKB-KW"/>
</dbReference>
<dbReference type="RefSeq" id="WP_144233787.1">
    <property type="nucleotide sequence ID" value="NZ_CP039543.1"/>
</dbReference>
<sequence>MADDLRTFDESKQHYVLRTQASPAASRRLAKAVLTILNDAITDHDLMYNIDLSLSEACANVVRHAYAKEPFSSKQQIEIDLTLYEGRTIEIEISDWGCGFPEFPVDIKNASPEAEGGRGLFIMSELADEFELRRNGDRNSVYLKMRVEENRWNPSG</sequence>
<keyword evidence="1" id="KW-0723">Serine/threonine-protein kinase</keyword>
<dbReference type="Proteomes" id="UP000503251">
    <property type="component" value="Chromosome"/>
</dbReference>
<dbReference type="OrthoDB" id="163538at2"/>
<dbReference type="InterPro" id="IPR003594">
    <property type="entry name" value="HATPase_dom"/>
</dbReference>
<feature type="domain" description="Histidine kinase/HSP90-like ATPase" evidence="2">
    <location>
        <begin position="20"/>
        <end position="144"/>
    </location>
</feature>
<protein>
    <submittedName>
        <fullName evidence="4">ATP-binding protein</fullName>
    </submittedName>
</protein>
<dbReference type="EMBL" id="QMIF01000001">
    <property type="protein sequence ID" value="TVM36736.1"/>
    <property type="molecule type" value="Genomic_DNA"/>
</dbReference>
<dbReference type="Proteomes" id="UP000434052">
    <property type="component" value="Unassembled WGS sequence"/>
</dbReference>